<dbReference type="InParanoid" id="A0A3Q7F748"/>
<evidence type="ECO:0000313" key="4">
    <source>
        <dbReference type="Proteomes" id="UP000004994"/>
    </source>
</evidence>
<dbReference type="PaxDb" id="4081-Solyc02g084650.2.1"/>
<dbReference type="OMA" id="FLMPITD"/>
<reference evidence="3" key="1">
    <citation type="journal article" date="2012" name="Nature">
        <title>The tomato genome sequence provides insights into fleshy fruit evolution.</title>
        <authorList>
            <consortium name="Tomato Genome Consortium"/>
        </authorList>
    </citation>
    <scope>NUCLEOTIDE SEQUENCE [LARGE SCALE GENOMIC DNA]</scope>
    <source>
        <strain evidence="3">cv. Heinz 1706</strain>
    </source>
</reference>
<dbReference type="Pfam" id="PF09791">
    <property type="entry name" value="Oxidored-like"/>
    <property type="match status" value="1"/>
</dbReference>
<keyword evidence="4" id="KW-1185">Reference proteome</keyword>
<dbReference type="AlphaFoldDB" id="A0A3Q7F748"/>
<dbReference type="InterPro" id="IPR019180">
    <property type="entry name" value="Oxidoreductase-like_N"/>
</dbReference>
<feature type="domain" description="Oxidoreductase-like" evidence="2">
    <location>
        <begin position="123"/>
        <end position="161"/>
    </location>
</feature>
<protein>
    <recommendedName>
        <fullName evidence="2">Oxidoreductase-like domain-containing protein</fullName>
    </recommendedName>
</protein>
<dbReference type="STRING" id="4081.A0A3Q7F748"/>
<organism evidence="3">
    <name type="scientific">Solanum lycopersicum</name>
    <name type="common">Tomato</name>
    <name type="synonym">Lycopersicon esculentum</name>
    <dbReference type="NCBI Taxonomy" id="4081"/>
    <lineage>
        <taxon>Eukaryota</taxon>
        <taxon>Viridiplantae</taxon>
        <taxon>Streptophyta</taxon>
        <taxon>Embryophyta</taxon>
        <taxon>Tracheophyta</taxon>
        <taxon>Spermatophyta</taxon>
        <taxon>Magnoliopsida</taxon>
        <taxon>eudicotyledons</taxon>
        <taxon>Gunneridae</taxon>
        <taxon>Pentapetalae</taxon>
        <taxon>asterids</taxon>
        <taxon>lamiids</taxon>
        <taxon>Solanales</taxon>
        <taxon>Solanaceae</taxon>
        <taxon>Solanoideae</taxon>
        <taxon>Solaneae</taxon>
        <taxon>Solanum</taxon>
        <taxon>Solanum subgen. Lycopersicon</taxon>
    </lineage>
</organism>
<dbReference type="EnsemblPlants" id="Solyc02g084650.3.1">
    <property type="protein sequence ID" value="Solyc02g084650.3.1"/>
    <property type="gene ID" value="Solyc02g084650.3"/>
</dbReference>
<feature type="region of interest" description="Disordered" evidence="1">
    <location>
        <begin position="100"/>
        <end position="132"/>
    </location>
</feature>
<dbReference type="Proteomes" id="UP000004994">
    <property type="component" value="Chromosome 2"/>
</dbReference>
<dbReference type="PANTHER" id="PTHR21193">
    <property type="entry name" value="OXIDOREDUCTASE-LIKE DOMAIN-CONTAINING PROTEIN 1"/>
    <property type="match status" value="1"/>
</dbReference>
<name>A0A3Q7F748_SOLLC</name>
<dbReference type="Gramene" id="Solyc02g084650.3.1">
    <property type="protein sequence ID" value="Solyc02g084650.3.1"/>
    <property type="gene ID" value="Solyc02g084650.3"/>
</dbReference>
<reference evidence="3" key="2">
    <citation type="submission" date="2019-01" db="UniProtKB">
        <authorList>
            <consortium name="EnsemblPlants"/>
        </authorList>
    </citation>
    <scope>IDENTIFICATION</scope>
    <source>
        <strain evidence="3">cv. Heinz 1706</strain>
    </source>
</reference>
<accession>A0A3Q7F748</accession>
<feature type="compositionally biased region" description="Basic and acidic residues" evidence="1">
    <location>
        <begin position="112"/>
        <end position="122"/>
    </location>
</feature>
<evidence type="ECO:0000256" key="1">
    <source>
        <dbReference type="SAM" id="MobiDB-lite"/>
    </source>
</evidence>
<proteinExistence type="predicted"/>
<evidence type="ECO:0000313" key="3">
    <source>
        <dbReference type="EnsemblPlants" id="Solyc02g084650.3.1"/>
    </source>
</evidence>
<evidence type="ECO:0000259" key="2">
    <source>
        <dbReference type="Pfam" id="PF09791"/>
    </source>
</evidence>
<dbReference type="InterPro" id="IPR039251">
    <property type="entry name" value="OXLD1"/>
</dbReference>
<sequence length="170" mass="19460">MSVREQKLFEDYYLSIEMALSLSKTTPLRTNLSYRPPENVQRASAFLMPITDLTFGRIYTANLIRFCHPRILSSRNFAALKGPMAEETNLKSTVESTMDNKITVESTTNNKTESEKKQEESKVTIPPPPEKPLPDDCCGSGCVRCVWDMYYEELEEYNKLYKSNPDVKPS</sequence>
<dbReference type="PANTHER" id="PTHR21193:SF3">
    <property type="entry name" value="OXIDOREDUCTASE-LIKE DOMAIN-CONTAINING PROTEIN 1"/>
    <property type="match status" value="1"/>
</dbReference>